<feature type="compositionally biased region" description="Basic and acidic residues" evidence="1">
    <location>
        <begin position="727"/>
        <end position="739"/>
    </location>
</feature>
<dbReference type="AlphaFoldDB" id="A0A6A6DEE4"/>
<evidence type="ECO:0000313" key="4">
    <source>
        <dbReference type="Proteomes" id="UP000800200"/>
    </source>
</evidence>
<feature type="compositionally biased region" description="Basic residues" evidence="1">
    <location>
        <begin position="678"/>
        <end position="693"/>
    </location>
</feature>
<feature type="region of interest" description="Disordered" evidence="1">
    <location>
        <begin position="169"/>
        <end position="196"/>
    </location>
</feature>
<feature type="compositionally biased region" description="Basic and acidic residues" evidence="1">
    <location>
        <begin position="953"/>
        <end position="967"/>
    </location>
</feature>
<name>A0A6A6DEE4_9PEZI</name>
<proteinExistence type="predicted"/>
<keyword evidence="2" id="KW-1133">Transmembrane helix</keyword>
<sequence length="1024" mass="114881">MTTTQTRDIAGQDLHPAYSLNPQSFSNWITRSQAGQLLPSFVAKRTRSNAHTELYIRPDQLCPSKVNNESCWTVIASRELFTQLGDRVATLLKSSTDHFYKRERRVLSTYFELYLVGPSESEARPTMVISCTSKDDYKRVKGLIKKHCVLIDFPSVNLAATIGSPRSSRALEPLAGGDENGPAIARPTGNRDHSWKDAAQPGDHVYVIPRDGRGLELHVPQTVYITSNHTHFHKAVLGGLLKSGKNGEVYGLTVAHAFDHHGANTSGHETPESLDKVSDSPAAIATTSETTPPSAPSGLSNKATDKSAIKTLIGTITKTSQTSADHDLDWALVDIERGVNLFQSVSMPRIVAPIPAEPKLIKLLRPEGGARGTLSPSPTYIRVHDGADFVSAWAITVDRTIKRGDCGSWVVDELTNSLYGHVAYGHPGDKVAYIVPAQEIFAQIRDTYDGTLTPAFKTVESTVENQKRERRGKLRDERRRAHRDAGGSPAKAWPASDIDSDDRRRSTRTLKRRSRLLDRMRRSRKERRKRESLVIILKAAGTCFFLSVLLFGLIAVHFGLALFANFMTDNKLDELRAFLMEMLMQCFQLLIRETLVTEDSESLQEYYKDQMARLRDIHPPRERIARLKKAFEPGTERTGAPDTNARSNPQKSSQPNLNTDGPMAQTPTAFQETPKPEKKWRKIWKIMKGRKSPQLKSTEPQAPQPQPKPQTLAAERTAHDTPYPEEEATKRGSHSRDADDDKDSFDQGPKLTYRSRSGSYDRSRPRVEPRRRYSGRSTSMSRSPDRDRISKRRSRTLTGSTRILSGVQKARKLIEYAGDPVYSPGPEYPKRKEETASDQDKDDERKNVRFNESERGRDGERDRDAYEYRDGYPADTYYPSTNSFPPPPELPVYDPSDYPPPAEQPVYVGSGPSREAIIRRETRNPVIEEIFTDEEDIKAGTGDREEAEEYDIEANRRDNVTKTRTTEGDDDITFQEFAPDGVEDEDVLMEGEEEREGRYAAYVPGGDLAETRADSGGSGVEDRE</sequence>
<feature type="compositionally biased region" description="Basic and acidic residues" evidence="1">
    <location>
        <begin position="474"/>
        <end position="485"/>
    </location>
</feature>
<keyword evidence="4" id="KW-1185">Reference proteome</keyword>
<feature type="region of interest" description="Disordered" evidence="1">
    <location>
        <begin position="261"/>
        <end position="302"/>
    </location>
</feature>
<keyword evidence="2" id="KW-0472">Membrane</keyword>
<feature type="region of interest" description="Disordered" evidence="1">
    <location>
        <begin position="628"/>
        <end position="971"/>
    </location>
</feature>
<evidence type="ECO:0000313" key="3">
    <source>
        <dbReference type="EMBL" id="KAF2175966.1"/>
    </source>
</evidence>
<feature type="region of interest" description="Disordered" evidence="1">
    <location>
        <begin position="990"/>
        <end position="1024"/>
    </location>
</feature>
<feature type="compositionally biased region" description="Basic and acidic residues" evidence="1">
    <location>
        <begin position="828"/>
        <end position="872"/>
    </location>
</feature>
<keyword evidence="2" id="KW-0812">Transmembrane</keyword>
<gene>
    <name evidence="3" type="ORF">K469DRAFT_51552</name>
</gene>
<feature type="compositionally biased region" description="Basic and acidic residues" evidence="1">
    <location>
        <begin position="269"/>
        <end position="278"/>
    </location>
</feature>
<feature type="compositionally biased region" description="Polar residues" evidence="1">
    <location>
        <begin position="644"/>
        <end position="671"/>
    </location>
</feature>
<evidence type="ECO:0000256" key="2">
    <source>
        <dbReference type="SAM" id="Phobius"/>
    </source>
</evidence>
<feature type="region of interest" description="Disordered" evidence="1">
    <location>
        <begin position="461"/>
        <end position="506"/>
    </location>
</feature>
<accession>A0A6A6DEE4</accession>
<feature type="compositionally biased region" description="Low complexity" evidence="1">
    <location>
        <begin position="280"/>
        <end position="292"/>
    </location>
</feature>
<reference evidence="3" key="1">
    <citation type="journal article" date="2020" name="Stud. Mycol.">
        <title>101 Dothideomycetes genomes: a test case for predicting lifestyles and emergence of pathogens.</title>
        <authorList>
            <person name="Haridas S."/>
            <person name="Albert R."/>
            <person name="Binder M."/>
            <person name="Bloem J."/>
            <person name="Labutti K."/>
            <person name="Salamov A."/>
            <person name="Andreopoulos B."/>
            <person name="Baker S."/>
            <person name="Barry K."/>
            <person name="Bills G."/>
            <person name="Bluhm B."/>
            <person name="Cannon C."/>
            <person name="Castanera R."/>
            <person name="Culley D."/>
            <person name="Daum C."/>
            <person name="Ezra D."/>
            <person name="Gonzalez J."/>
            <person name="Henrissat B."/>
            <person name="Kuo A."/>
            <person name="Liang C."/>
            <person name="Lipzen A."/>
            <person name="Lutzoni F."/>
            <person name="Magnuson J."/>
            <person name="Mondo S."/>
            <person name="Nolan M."/>
            <person name="Ohm R."/>
            <person name="Pangilinan J."/>
            <person name="Park H.-J."/>
            <person name="Ramirez L."/>
            <person name="Alfaro M."/>
            <person name="Sun H."/>
            <person name="Tritt A."/>
            <person name="Yoshinaga Y."/>
            <person name="Zwiers L.-H."/>
            <person name="Turgeon B."/>
            <person name="Goodwin S."/>
            <person name="Spatafora J."/>
            <person name="Crous P."/>
            <person name="Grigoriev I."/>
        </authorList>
    </citation>
    <scope>NUCLEOTIDE SEQUENCE</scope>
    <source>
        <strain evidence="3">CBS 207.26</strain>
    </source>
</reference>
<feature type="compositionally biased region" description="Basic and acidic residues" evidence="1">
    <location>
        <begin position="759"/>
        <end position="771"/>
    </location>
</feature>
<dbReference type="OrthoDB" id="5865767at2759"/>
<organism evidence="3 4">
    <name type="scientific">Zopfia rhizophila CBS 207.26</name>
    <dbReference type="NCBI Taxonomy" id="1314779"/>
    <lineage>
        <taxon>Eukaryota</taxon>
        <taxon>Fungi</taxon>
        <taxon>Dikarya</taxon>
        <taxon>Ascomycota</taxon>
        <taxon>Pezizomycotina</taxon>
        <taxon>Dothideomycetes</taxon>
        <taxon>Dothideomycetes incertae sedis</taxon>
        <taxon>Zopfiaceae</taxon>
        <taxon>Zopfia</taxon>
    </lineage>
</organism>
<dbReference type="Proteomes" id="UP000800200">
    <property type="component" value="Unassembled WGS sequence"/>
</dbReference>
<evidence type="ECO:0000256" key="1">
    <source>
        <dbReference type="SAM" id="MobiDB-lite"/>
    </source>
</evidence>
<feature type="transmembrane region" description="Helical" evidence="2">
    <location>
        <begin position="533"/>
        <end position="563"/>
    </location>
</feature>
<protein>
    <submittedName>
        <fullName evidence="3">Uncharacterized protein</fullName>
    </submittedName>
</protein>
<dbReference type="EMBL" id="ML994719">
    <property type="protein sequence ID" value="KAF2175966.1"/>
    <property type="molecule type" value="Genomic_DNA"/>
</dbReference>